<keyword evidence="1" id="KW-0472">Membrane</keyword>
<gene>
    <name evidence="2" type="ordered locus">Bsel_2042</name>
</gene>
<dbReference type="AlphaFoldDB" id="D6XUR0"/>
<keyword evidence="1" id="KW-1133">Transmembrane helix</keyword>
<feature type="transmembrane region" description="Helical" evidence="1">
    <location>
        <begin position="74"/>
        <end position="96"/>
    </location>
</feature>
<reference evidence="2" key="1">
    <citation type="submission" date="2009-10" db="EMBL/GenBank/DDBJ databases">
        <title>Complete sequence of Bacillus selenitireducens MLS10.</title>
        <authorList>
            <consortium name="US DOE Joint Genome Institute"/>
            <person name="Lucas S."/>
            <person name="Copeland A."/>
            <person name="Lapidus A."/>
            <person name="Glavina del Rio T."/>
            <person name="Dalin E."/>
            <person name="Tice H."/>
            <person name="Bruce D."/>
            <person name="Goodwin L."/>
            <person name="Pitluck S."/>
            <person name="Sims D."/>
            <person name="Brettin T."/>
            <person name="Detter J.C."/>
            <person name="Han C."/>
            <person name="Larimer F."/>
            <person name="Land M."/>
            <person name="Hauser L."/>
            <person name="Kyrpides N."/>
            <person name="Ovchinnikova G."/>
            <person name="Stolz J."/>
        </authorList>
    </citation>
    <scope>NUCLEOTIDE SEQUENCE [LARGE SCALE GENOMIC DNA]</scope>
    <source>
        <strain evidence="2">MLS10</strain>
    </source>
</reference>
<evidence type="ECO:0000256" key="1">
    <source>
        <dbReference type="SAM" id="Phobius"/>
    </source>
</evidence>
<evidence type="ECO:0000313" key="3">
    <source>
        <dbReference type="Proteomes" id="UP000000271"/>
    </source>
</evidence>
<keyword evidence="1" id="KW-0812">Transmembrane</keyword>
<accession>D6XUR0</accession>
<dbReference type="RefSeq" id="WP_013172968.1">
    <property type="nucleotide sequence ID" value="NC_014219.1"/>
</dbReference>
<dbReference type="Proteomes" id="UP000000271">
    <property type="component" value="Chromosome"/>
</dbReference>
<dbReference type="STRING" id="439292.Bsel_2042"/>
<protein>
    <submittedName>
        <fullName evidence="2">Uncharacterized protein</fullName>
    </submittedName>
</protein>
<name>D6XUR0_BACIE</name>
<feature type="transmembrane region" description="Helical" evidence="1">
    <location>
        <begin position="44"/>
        <end position="62"/>
    </location>
</feature>
<dbReference type="OrthoDB" id="9859415at2"/>
<dbReference type="InterPro" id="IPR046664">
    <property type="entry name" value="DUF6773"/>
</dbReference>
<feature type="transmembrane region" description="Helical" evidence="1">
    <location>
        <begin position="102"/>
        <end position="123"/>
    </location>
</feature>
<dbReference type="EMBL" id="CP001791">
    <property type="protein sequence ID" value="ADH99546.1"/>
    <property type="molecule type" value="Genomic_DNA"/>
</dbReference>
<keyword evidence="3" id="KW-1185">Reference proteome</keyword>
<proteinExistence type="predicted"/>
<sequence>MTVKDQNRKITSELFYLLYFGLMLIIGYRVLLMSEPVEQHADSLILFVIASVYVIIRTVWLGSAKGDLRDRKGFLFRNSIIAFAASILFVGFSAYTERSFDLMIALVEFFVFYLIFFGLIVVFQRLLFRRSPEEGTE</sequence>
<feature type="transmembrane region" description="Helical" evidence="1">
    <location>
        <begin position="14"/>
        <end position="32"/>
    </location>
</feature>
<dbReference type="HOGENOM" id="CLU_1861184_0_0_9"/>
<dbReference type="Pfam" id="PF20563">
    <property type="entry name" value="DUF6773"/>
    <property type="match status" value="1"/>
</dbReference>
<evidence type="ECO:0000313" key="2">
    <source>
        <dbReference type="EMBL" id="ADH99546.1"/>
    </source>
</evidence>
<dbReference type="KEGG" id="bse:Bsel_2042"/>
<organism evidence="2 3">
    <name type="scientific">Bacillus selenitireducens (strain ATCC 700615 / DSM 15326 / MLS10)</name>
    <dbReference type="NCBI Taxonomy" id="439292"/>
    <lineage>
        <taxon>Bacteria</taxon>
        <taxon>Bacillati</taxon>
        <taxon>Bacillota</taxon>
        <taxon>Bacilli</taxon>
        <taxon>Bacillales</taxon>
        <taxon>Bacillaceae</taxon>
        <taxon>Salisediminibacterium</taxon>
    </lineage>
</organism>